<organism evidence="5 6">
    <name type="scientific">Oryza meyeriana var. granulata</name>
    <dbReference type="NCBI Taxonomy" id="110450"/>
    <lineage>
        <taxon>Eukaryota</taxon>
        <taxon>Viridiplantae</taxon>
        <taxon>Streptophyta</taxon>
        <taxon>Embryophyta</taxon>
        <taxon>Tracheophyta</taxon>
        <taxon>Spermatophyta</taxon>
        <taxon>Magnoliopsida</taxon>
        <taxon>Liliopsida</taxon>
        <taxon>Poales</taxon>
        <taxon>Poaceae</taxon>
        <taxon>BOP clade</taxon>
        <taxon>Oryzoideae</taxon>
        <taxon>Oryzeae</taxon>
        <taxon>Oryzinae</taxon>
        <taxon>Oryza</taxon>
        <taxon>Oryza meyeriana</taxon>
    </lineage>
</organism>
<keyword evidence="2 4" id="KW-0119">Carbohydrate metabolism</keyword>
<dbReference type="EC" id="3.2.1.2" evidence="4"/>
<comment type="caution">
    <text evidence="5">The sequence shown here is derived from an EMBL/GenBank/DDBJ whole genome shotgun (WGS) entry which is preliminary data.</text>
</comment>
<dbReference type="AlphaFoldDB" id="A0A6G1DYM4"/>
<dbReference type="PANTHER" id="PTHR31352:SF7">
    <property type="entry name" value="BETA-AMYLASE"/>
    <property type="match status" value="1"/>
</dbReference>
<dbReference type="Pfam" id="PF01373">
    <property type="entry name" value="Glyco_hydro_14"/>
    <property type="match status" value="1"/>
</dbReference>
<keyword evidence="4" id="KW-0378">Hydrolase</keyword>
<dbReference type="SUPFAM" id="SSF51445">
    <property type="entry name" value="(Trans)glycosidases"/>
    <property type="match status" value="1"/>
</dbReference>
<reference evidence="5 6" key="1">
    <citation type="submission" date="2019-11" db="EMBL/GenBank/DDBJ databases">
        <title>Whole genome sequence of Oryza granulata.</title>
        <authorList>
            <person name="Li W."/>
        </authorList>
    </citation>
    <scope>NUCLEOTIDE SEQUENCE [LARGE SCALE GENOMIC DNA]</scope>
    <source>
        <strain evidence="6">cv. Menghai</strain>
        <tissue evidence="5">Leaf</tissue>
    </source>
</reference>
<dbReference type="Gene3D" id="3.20.20.80">
    <property type="entry name" value="Glycosidases"/>
    <property type="match status" value="2"/>
</dbReference>
<evidence type="ECO:0000256" key="3">
    <source>
        <dbReference type="ARBA" id="ARBA00023326"/>
    </source>
</evidence>
<protein>
    <recommendedName>
        <fullName evidence="4">Beta-amylase</fullName>
        <ecNumber evidence="4">3.2.1.2</ecNumber>
    </recommendedName>
</protein>
<sequence length="282" mass="31892">MAASLAALAGAGVAGVAVELWWGVVERQGPGVYDWAGYLELAVMARRYGLRVRAILAFHQCGAGPHDPPWIPLPQWVLEEMDKLPDLSYTDRYQRRNKEYISLGCDILPILKGRSPMQAYSDFMRSFRDAFKEYLGAIVTEVQIGMGPGGELSCFDLRDEERNNSKSSPEGTLRQLMVAAKMCNLPLNGENSMTRLDDTSLNQVIRSSRLYSGGTSGTSFSFNYVRMNKSLFEFHNWNRFTKFVRQMSDARTFLARLEFRRGQQYLSSMSVVWVVSRACAYT</sequence>
<comment type="catalytic activity">
    <reaction evidence="4">
        <text>Hydrolysis of (1-&gt;4)-alpha-D-glucosidic linkages in polysaccharides so as to remove successive maltose units from the non-reducing ends of the chains.</text>
        <dbReference type="EC" id="3.2.1.2"/>
    </reaction>
</comment>
<evidence type="ECO:0000313" key="6">
    <source>
        <dbReference type="Proteomes" id="UP000479710"/>
    </source>
</evidence>
<dbReference type="EMBL" id="SPHZ02000005">
    <property type="protein sequence ID" value="KAF0917567.1"/>
    <property type="molecule type" value="Genomic_DNA"/>
</dbReference>
<accession>A0A6G1DYM4</accession>
<keyword evidence="3 4" id="KW-0624">Polysaccharide degradation</keyword>
<dbReference type="Proteomes" id="UP000479710">
    <property type="component" value="Unassembled WGS sequence"/>
</dbReference>
<dbReference type="PANTHER" id="PTHR31352">
    <property type="entry name" value="BETA-AMYLASE 1, CHLOROPLASTIC"/>
    <property type="match status" value="1"/>
</dbReference>
<dbReference type="InterPro" id="IPR017853">
    <property type="entry name" value="GH"/>
</dbReference>
<dbReference type="GO" id="GO:0000272">
    <property type="term" value="P:polysaccharide catabolic process"/>
    <property type="evidence" value="ECO:0007669"/>
    <property type="project" value="UniProtKB-KW"/>
</dbReference>
<dbReference type="GO" id="GO:0016161">
    <property type="term" value="F:beta-amylase activity"/>
    <property type="evidence" value="ECO:0007669"/>
    <property type="project" value="UniProtKB-EC"/>
</dbReference>
<proteinExistence type="inferred from homology"/>
<evidence type="ECO:0000313" key="5">
    <source>
        <dbReference type="EMBL" id="KAF0917567.1"/>
    </source>
</evidence>
<evidence type="ECO:0000256" key="1">
    <source>
        <dbReference type="ARBA" id="ARBA00005652"/>
    </source>
</evidence>
<gene>
    <name evidence="5" type="ORF">E2562_020942</name>
</gene>
<comment type="similarity">
    <text evidence="1 4">Belongs to the glycosyl hydrolase 14 family.</text>
</comment>
<evidence type="ECO:0000256" key="2">
    <source>
        <dbReference type="ARBA" id="ARBA00023277"/>
    </source>
</evidence>
<keyword evidence="6" id="KW-1185">Reference proteome</keyword>
<evidence type="ECO:0000256" key="4">
    <source>
        <dbReference type="RuleBase" id="RU000509"/>
    </source>
</evidence>
<dbReference type="InterPro" id="IPR001554">
    <property type="entry name" value="Glyco_hydro_14"/>
</dbReference>
<dbReference type="OrthoDB" id="1660156at2759"/>
<name>A0A6G1DYM4_9ORYZ</name>
<dbReference type="PRINTS" id="PR00750">
    <property type="entry name" value="BETAAMYLASE"/>
</dbReference>
<keyword evidence="4" id="KW-0326">Glycosidase</keyword>